<reference evidence="5" key="1">
    <citation type="submission" date="2021-02" db="EMBL/GenBank/DDBJ databases">
        <title>Natronoglycomyces albus gen. nov., sp. nov, a haloalkaliphilic actinobacterium from a soda solonchak soil.</title>
        <authorList>
            <person name="Sorokin D.Y."/>
            <person name="Khijniak T.V."/>
            <person name="Zakharycheva A.P."/>
            <person name="Boueva O.V."/>
            <person name="Ariskina E.V."/>
            <person name="Hahnke R.L."/>
            <person name="Bunk B."/>
            <person name="Sproer C."/>
            <person name="Schumann P."/>
            <person name="Evtushenko L.I."/>
            <person name="Kublanov I.V."/>
        </authorList>
    </citation>
    <scope>NUCLEOTIDE SEQUENCE</scope>
    <source>
        <strain evidence="5">DSM 106290</strain>
    </source>
</reference>
<dbReference type="PANTHER" id="PTHR30055">
    <property type="entry name" value="HTH-TYPE TRANSCRIPTIONAL REGULATOR RUTR"/>
    <property type="match status" value="1"/>
</dbReference>
<keyword evidence="1 2" id="KW-0238">DNA-binding</keyword>
<feature type="domain" description="HTH tetR-type" evidence="4">
    <location>
        <begin position="123"/>
        <end position="183"/>
    </location>
</feature>
<organism evidence="5 6">
    <name type="scientific">Natronoglycomyces albus</name>
    <dbReference type="NCBI Taxonomy" id="2811108"/>
    <lineage>
        <taxon>Bacteria</taxon>
        <taxon>Bacillati</taxon>
        <taxon>Actinomycetota</taxon>
        <taxon>Actinomycetes</taxon>
        <taxon>Glycomycetales</taxon>
        <taxon>Glycomycetaceae</taxon>
        <taxon>Natronoglycomyces</taxon>
    </lineage>
</organism>
<dbReference type="InterPro" id="IPR023772">
    <property type="entry name" value="DNA-bd_HTH_TetR-type_CS"/>
</dbReference>
<feature type="compositionally biased region" description="Basic and acidic residues" evidence="3">
    <location>
        <begin position="31"/>
        <end position="50"/>
    </location>
</feature>
<protein>
    <submittedName>
        <fullName evidence="5">TetR family transcriptional regulator</fullName>
    </submittedName>
</protein>
<feature type="DNA-binding region" description="H-T-H motif" evidence="2">
    <location>
        <begin position="146"/>
        <end position="165"/>
    </location>
</feature>
<feature type="compositionally biased region" description="Polar residues" evidence="3">
    <location>
        <begin position="1"/>
        <end position="16"/>
    </location>
</feature>
<dbReference type="PROSITE" id="PS01081">
    <property type="entry name" value="HTH_TETR_1"/>
    <property type="match status" value="1"/>
</dbReference>
<feature type="region of interest" description="Disordered" evidence="3">
    <location>
        <begin position="1"/>
        <end position="105"/>
    </location>
</feature>
<evidence type="ECO:0000256" key="2">
    <source>
        <dbReference type="PROSITE-ProRule" id="PRU00335"/>
    </source>
</evidence>
<accession>A0A895XT21</accession>
<dbReference type="InterPro" id="IPR009057">
    <property type="entry name" value="Homeodomain-like_sf"/>
</dbReference>
<name>A0A895XT21_9ACTN</name>
<dbReference type="Gene3D" id="1.10.357.10">
    <property type="entry name" value="Tetracycline Repressor, domain 2"/>
    <property type="match status" value="1"/>
</dbReference>
<evidence type="ECO:0000256" key="1">
    <source>
        <dbReference type="ARBA" id="ARBA00023125"/>
    </source>
</evidence>
<dbReference type="Pfam" id="PF00440">
    <property type="entry name" value="TetR_N"/>
    <property type="match status" value="1"/>
</dbReference>
<dbReference type="InterPro" id="IPR041674">
    <property type="entry name" value="TetR_C_22"/>
</dbReference>
<dbReference type="EMBL" id="CP070496">
    <property type="protein sequence ID" value="QSB05686.1"/>
    <property type="molecule type" value="Genomic_DNA"/>
</dbReference>
<dbReference type="Pfam" id="PF17928">
    <property type="entry name" value="TetR_C_22"/>
    <property type="match status" value="1"/>
</dbReference>
<dbReference type="AlphaFoldDB" id="A0A895XT21"/>
<dbReference type="PRINTS" id="PR00455">
    <property type="entry name" value="HTHTETR"/>
</dbReference>
<sequence>MSSTAVASQETVAQESLTREALAEDALSADSAKESADLPRRKRLMKETISEAKTAGSEPASPAQPSLPRARSAETTSGPAATHQTTQPPSQPKTQRRPKITRHTETVTSVGALRRLPVQERSAARVSRMLDAAASLVEEVGYDRLSTTAIAQRADVAIGSVYQFFGDKRSLTEALSQRYIDQYLDRLAMRLEAHHISTWHDGTLAAVDEYIHMYRTAPGFRVLHLADVIDPGRGTTMTTGGDLIAEQVIATVAELVGSKVDPWVTEAVTVALETGQALVRRAFRRDPEGDDEALSEARRMVSEYLRDRVR</sequence>
<dbReference type="InterPro" id="IPR001647">
    <property type="entry name" value="HTH_TetR"/>
</dbReference>
<evidence type="ECO:0000313" key="5">
    <source>
        <dbReference type="EMBL" id="QSB05686.1"/>
    </source>
</evidence>
<dbReference type="Proteomes" id="UP000662939">
    <property type="component" value="Chromosome"/>
</dbReference>
<gene>
    <name evidence="5" type="ORF">JQS30_01795</name>
</gene>
<evidence type="ECO:0000259" key="4">
    <source>
        <dbReference type="PROSITE" id="PS50977"/>
    </source>
</evidence>
<dbReference type="GO" id="GO:0003700">
    <property type="term" value="F:DNA-binding transcription factor activity"/>
    <property type="evidence" value="ECO:0007669"/>
    <property type="project" value="TreeGrafter"/>
</dbReference>
<dbReference type="SUPFAM" id="SSF46689">
    <property type="entry name" value="Homeodomain-like"/>
    <property type="match status" value="1"/>
</dbReference>
<dbReference type="GO" id="GO:0000976">
    <property type="term" value="F:transcription cis-regulatory region binding"/>
    <property type="evidence" value="ECO:0007669"/>
    <property type="project" value="TreeGrafter"/>
</dbReference>
<proteinExistence type="predicted"/>
<evidence type="ECO:0000313" key="6">
    <source>
        <dbReference type="Proteomes" id="UP000662939"/>
    </source>
</evidence>
<evidence type="ECO:0000256" key="3">
    <source>
        <dbReference type="SAM" id="MobiDB-lite"/>
    </source>
</evidence>
<dbReference type="PANTHER" id="PTHR30055:SF226">
    <property type="entry name" value="HTH-TYPE TRANSCRIPTIONAL REGULATOR PKSA"/>
    <property type="match status" value="1"/>
</dbReference>
<dbReference type="PROSITE" id="PS50977">
    <property type="entry name" value="HTH_TETR_2"/>
    <property type="match status" value="1"/>
</dbReference>
<dbReference type="KEGG" id="nav:JQS30_01795"/>
<dbReference type="InterPro" id="IPR050109">
    <property type="entry name" value="HTH-type_TetR-like_transc_reg"/>
</dbReference>
<keyword evidence="6" id="KW-1185">Reference proteome</keyword>
<dbReference type="RefSeq" id="WP_213171698.1">
    <property type="nucleotide sequence ID" value="NZ_CP070496.1"/>
</dbReference>